<sequence>MTGGSIGAGCLGACLVVLAGPAAALDLALPPIPAPCAAQGPGFAAQGTGIGGTQTCLRIGGRVRAEAGTAPRRPGREAPSPVGASGRLSIDARTPTELGPVRTFIRLHGGSPER</sequence>
<keyword evidence="5 10" id="KW-0732">Signal</keyword>
<dbReference type="RefSeq" id="WP_238235158.1">
    <property type="nucleotide sequence ID" value="NZ_BPQQ01000022.1"/>
</dbReference>
<keyword evidence="6 10" id="KW-0406">Ion transport</keyword>
<reference evidence="12" key="2">
    <citation type="submission" date="2021-08" db="EMBL/GenBank/DDBJ databases">
        <authorList>
            <person name="Tani A."/>
            <person name="Ola A."/>
            <person name="Ogura Y."/>
            <person name="Katsura K."/>
            <person name="Hayashi T."/>
        </authorList>
    </citation>
    <scope>NUCLEOTIDE SEQUENCE</scope>
    <source>
        <strain evidence="12">DSM 17168</strain>
    </source>
</reference>
<feature type="chain" id="PRO_5044957953" description="Porin" evidence="10">
    <location>
        <begin position="20"/>
        <end position="114"/>
    </location>
</feature>
<keyword evidence="9 10" id="KW-0998">Cell outer membrane</keyword>
<evidence type="ECO:0000256" key="2">
    <source>
        <dbReference type="ARBA" id="ARBA00022448"/>
    </source>
</evidence>
<evidence type="ECO:0000256" key="1">
    <source>
        <dbReference type="ARBA" id="ARBA00009521"/>
    </source>
</evidence>
<organism evidence="12 13">
    <name type="scientific">Methylobacterium isbiliense</name>
    <dbReference type="NCBI Taxonomy" id="315478"/>
    <lineage>
        <taxon>Bacteria</taxon>
        <taxon>Pseudomonadati</taxon>
        <taxon>Pseudomonadota</taxon>
        <taxon>Alphaproteobacteria</taxon>
        <taxon>Hyphomicrobiales</taxon>
        <taxon>Methylobacteriaceae</taxon>
        <taxon>Methylobacterium</taxon>
    </lineage>
</organism>
<protein>
    <recommendedName>
        <fullName evidence="10">Porin</fullName>
    </recommendedName>
</protein>
<keyword evidence="4 10" id="KW-0812">Transmembrane</keyword>
<keyword evidence="3 10" id="KW-1134">Transmembrane beta strand</keyword>
<evidence type="ECO:0000256" key="4">
    <source>
        <dbReference type="ARBA" id="ARBA00022692"/>
    </source>
</evidence>
<comment type="domain">
    <text evidence="10">Consists of 16-stranded beta-barrel sheets, with large surface-exposed loops, that form a transmembrane pore at the center of each barrel. The pore is partially ocluded by a peptide loop that folds into the pore lumen.</text>
</comment>
<comment type="function">
    <text evidence="10">Forms passive diffusion pores that allow small molecular weight hydrophilic materials across the outer membrane.</text>
</comment>
<evidence type="ECO:0000256" key="7">
    <source>
        <dbReference type="ARBA" id="ARBA00023114"/>
    </source>
</evidence>
<proteinExistence type="inferred from homology"/>
<keyword evidence="2 10" id="KW-0813">Transport</keyword>
<name>A0ABQ4SBA9_9HYPH</name>
<evidence type="ECO:0000313" key="12">
    <source>
        <dbReference type="EMBL" id="GJE00284.1"/>
    </source>
</evidence>
<evidence type="ECO:0000256" key="8">
    <source>
        <dbReference type="ARBA" id="ARBA00023136"/>
    </source>
</evidence>
<dbReference type="Pfam" id="PF02530">
    <property type="entry name" value="Porin_2"/>
    <property type="match status" value="1"/>
</dbReference>
<reference evidence="12" key="1">
    <citation type="journal article" date="2021" name="Front. Microbiol.">
        <title>Comprehensive Comparative Genomics and Phenotyping of Methylobacterium Species.</title>
        <authorList>
            <person name="Alessa O."/>
            <person name="Ogura Y."/>
            <person name="Fujitani Y."/>
            <person name="Takami H."/>
            <person name="Hayashi T."/>
            <person name="Sahin N."/>
            <person name="Tani A."/>
        </authorList>
    </citation>
    <scope>NUCLEOTIDE SEQUENCE</scope>
    <source>
        <strain evidence="12">DSM 17168</strain>
    </source>
</reference>
<dbReference type="Proteomes" id="UP001055153">
    <property type="component" value="Unassembled WGS sequence"/>
</dbReference>
<evidence type="ECO:0000256" key="9">
    <source>
        <dbReference type="ARBA" id="ARBA00023237"/>
    </source>
</evidence>
<evidence type="ECO:0000256" key="3">
    <source>
        <dbReference type="ARBA" id="ARBA00022452"/>
    </source>
</evidence>
<dbReference type="InterPro" id="IPR003684">
    <property type="entry name" value="Porin_alphabac"/>
</dbReference>
<keyword evidence="8 10" id="KW-0472">Membrane</keyword>
<dbReference type="EMBL" id="BPQQ01000022">
    <property type="protein sequence ID" value="GJE00284.1"/>
    <property type="molecule type" value="Genomic_DNA"/>
</dbReference>
<evidence type="ECO:0000256" key="5">
    <source>
        <dbReference type="ARBA" id="ARBA00022729"/>
    </source>
</evidence>
<comment type="caution">
    <text evidence="12">The sequence shown here is derived from an EMBL/GenBank/DDBJ whole genome shotgun (WGS) entry which is preliminary data.</text>
</comment>
<evidence type="ECO:0000313" key="13">
    <source>
        <dbReference type="Proteomes" id="UP001055153"/>
    </source>
</evidence>
<feature type="region of interest" description="Disordered" evidence="11">
    <location>
        <begin position="66"/>
        <end position="114"/>
    </location>
</feature>
<evidence type="ECO:0000256" key="6">
    <source>
        <dbReference type="ARBA" id="ARBA00023065"/>
    </source>
</evidence>
<comment type="subcellular location">
    <subcellularLocation>
        <location evidence="10">Cell outer membrane</location>
        <topology evidence="10">Multi-pass membrane protein</topology>
    </subcellularLocation>
</comment>
<feature type="signal peptide" evidence="10">
    <location>
        <begin position="1"/>
        <end position="19"/>
    </location>
</feature>
<keyword evidence="7 10" id="KW-0626">Porin</keyword>
<accession>A0ABQ4SBA9</accession>
<keyword evidence="13" id="KW-1185">Reference proteome</keyword>
<comment type="similarity">
    <text evidence="1 10">Belongs to the alphaproteobacteria porin family.</text>
</comment>
<gene>
    <name evidence="12" type="ORF">GMJLKIPL_2205</name>
</gene>
<evidence type="ECO:0000256" key="11">
    <source>
        <dbReference type="SAM" id="MobiDB-lite"/>
    </source>
</evidence>
<evidence type="ECO:0000256" key="10">
    <source>
        <dbReference type="RuleBase" id="RU364005"/>
    </source>
</evidence>